<gene>
    <name evidence="1" type="ORF">SAMN06264365_104439</name>
</gene>
<dbReference type="EMBL" id="FZNR01000004">
    <property type="protein sequence ID" value="SNR68676.1"/>
    <property type="molecule type" value="Genomic_DNA"/>
</dbReference>
<dbReference type="Proteomes" id="UP000198415">
    <property type="component" value="Unassembled WGS sequence"/>
</dbReference>
<dbReference type="OrthoDB" id="7949713at2"/>
<reference evidence="1 2" key="1">
    <citation type="submission" date="2017-06" db="EMBL/GenBank/DDBJ databases">
        <authorList>
            <person name="Kim H.J."/>
            <person name="Triplett B.A."/>
        </authorList>
    </citation>
    <scope>NUCLEOTIDE SEQUENCE [LARGE SCALE GENOMIC DNA]</scope>
    <source>
        <strain evidence="1 2">DSM 43151</strain>
    </source>
</reference>
<keyword evidence="2" id="KW-1185">Reference proteome</keyword>
<protein>
    <submittedName>
        <fullName evidence="1">Uncharacterized protein</fullName>
    </submittedName>
</protein>
<organism evidence="1 2">
    <name type="scientific">Actinoplanes regularis</name>
    <dbReference type="NCBI Taxonomy" id="52697"/>
    <lineage>
        <taxon>Bacteria</taxon>
        <taxon>Bacillati</taxon>
        <taxon>Actinomycetota</taxon>
        <taxon>Actinomycetes</taxon>
        <taxon>Micromonosporales</taxon>
        <taxon>Micromonosporaceae</taxon>
        <taxon>Actinoplanes</taxon>
    </lineage>
</organism>
<evidence type="ECO:0000313" key="2">
    <source>
        <dbReference type="Proteomes" id="UP000198415"/>
    </source>
</evidence>
<proteinExistence type="predicted"/>
<accession>A0A238YBM2</accession>
<name>A0A238YBM2_9ACTN</name>
<dbReference type="AlphaFoldDB" id="A0A238YBM2"/>
<evidence type="ECO:0000313" key="1">
    <source>
        <dbReference type="EMBL" id="SNR68676.1"/>
    </source>
</evidence>
<dbReference type="RefSeq" id="WP_089293596.1">
    <property type="nucleotide sequence ID" value="NZ_BOMU01000037.1"/>
</dbReference>
<sequence>MITLFFVIGTAGCSKDEEPAVASAGPGAVQASAGDGERSALRYSQCMRDQGLTWFPDPDAEGNLTVHNPDGVDQGKLDKAEQACRKYAPWEGPKHPIPAADLDKVRQVSQCMREHGFEKYPDPDAYGSVRLEAGKLGADPDSVAFRTARQECDKYMPRPKSSPGS</sequence>